<feature type="region of interest" description="Disordered" evidence="1">
    <location>
        <begin position="1"/>
        <end position="28"/>
    </location>
</feature>
<comment type="caution">
    <text evidence="2">The sequence shown here is derived from an EMBL/GenBank/DDBJ whole genome shotgun (WGS) entry which is preliminary data.</text>
</comment>
<accession>A0A0P4R4K2</accession>
<proteinExistence type="predicted"/>
<reference evidence="2 3" key="2">
    <citation type="journal article" date="2015" name="Stand. Genomic Sci.">
        <title>Draft genome sequence of marine-derived Streptomyces sp. TP-A0598, a producer of anti-MRSA antibiotic lydicamycins.</title>
        <authorList>
            <person name="Komaki H."/>
            <person name="Ichikawa N."/>
            <person name="Hosoyama A."/>
            <person name="Fujita N."/>
            <person name="Igarashi Y."/>
        </authorList>
    </citation>
    <scope>NUCLEOTIDE SEQUENCE [LARGE SCALE GENOMIC DNA]</scope>
    <source>
        <strain evidence="2 3">NBRC 110027</strain>
    </source>
</reference>
<organism evidence="2 3">
    <name type="scientific">Streptomyces lydicamycinicus</name>
    <dbReference type="NCBI Taxonomy" id="1546107"/>
    <lineage>
        <taxon>Bacteria</taxon>
        <taxon>Bacillati</taxon>
        <taxon>Actinomycetota</taxon>
        <taxon>Actinomycetes</taxon>
        <taxon>Kitasatosporales</taxon>
        <taxon>Streptomycetaceae</taxon>
        <taxon>Streptomyces</taxon>
    </lineage>
</organism>
<name>A0A0P4R4K2_9ACTN</name>
<gene>
    <name evidence="2" type="ORF">TPA0598_03_02270</name>
</gene>
<reference evidence="3" key="1">
    <citation type="submission" date="2014-09" db="EMBL/GenBank/DDBJ databases">
        <title>Whole genome shotgun sequence of Streptomyces sp. NBRC 110027.</title>
        <authorList>
            <person name="Komaki H."/>
            <person name="Ichikawa N."/>
            <person name="Katano-Makiyama Y."/>
            <person name="Hosoyama A."/>
            <person name="Hashimoto M."/>
            <person name="Uohara A."/>
            <person name="Kitahashi Y."/>
            <person name="Ohji S."/>
            <person name="Kimura A."/>
            <person name="Yamazoe A."/>
            <person name="Igarashi Y."/>
            <person name="Fujita N."/>
        </authorList>
    </citation>
    <scope>NUCLEOTIDE SEQUENCE [LARGE SCALE GENOMIC DNA]</scope>
    <source>
        <strain evidence="3">NBRC 110027</strain>
    </source>
</reference>
<sequence length="205" mass="23340">MWWPRRHGPARQAKTPQPTRHRPPSSPWTSLREQLAVFFATWSVTRLVHRDLGLSGVRDMQGLVDAVAVRRNKPITITEVPLPQQVSGFCARGNDRDFIVVDSTANELTRLHVSLHELFHLWEEHPAEDGSAGQLMTEETVRQLLPGLKTGPVLKVLNRSHYDSAHERRAEAFATVMLQRHLELRRDQRTNGFLSSALSHRRSGV</sequence>
<dbReference type="AlphaFoldDB" id="A0A0P4R4K2"/>
<evidence type="ECO:0000313" key="3">
    <source>
        <dbReference type="Proteomes" id="UP000048965"/>
    </source>
</evidence>
<dbReference type="OrthoDB" id="4207216at2"/>
<keyword evidence="3" id="KW-1185">Reference proteome</keyword>
<evidence type="ECO:0000256" key="1">
    <source>
        <dbReference type="SAM" id="MobiDB-lite"/>
    </source>
</evidence>
<dbReference type="RefSeq" id="WP_158894343.1">
    <property type="nucleotide sequence ID" value="NZ_BBNO01000003.1"/>
</dbReference>
<protein>
    <recommendedName>
        <fullName evidence="4">IrrE N-terminal-like domain-containing protein</fullName>
    </recommendedName>
</protein>
<dbReference type="Proteomes" id="UP000048965">
    <property type="component" value="Unassembled WGS sequence"/>
</dbReference>
<evidence type="ECO:0008006" key="4">
    <source>
        <dbReference type="Google" id="ProtNLM"/>
    </source>
</evidence>
<dbReference type="EMBL" id="BBNO01000003">
    <property type="protein sequence ID" value="GAO07766.1"/>
    <property type="molecule type" value="Genomic_DNA"/>
</dbReference>
<evidence type="ECO:0000313" key="2">
    <source>
        <dbReference type="EMBL" id="GAO07766.1"/>
    </source>
</evidence>